<feature type="transmembrane region" description="Helical" evidence="6">
    <location>
        <begin position="323"/>
        <end position="349"/>
    </location>
</feature>
<dbReference type="RefSeq" id="WP_073572682.1">
    <property type="nucleotide sequence ID" value="NZ_FRXN01000004.1"/>
</dbReference>
<dbReference type="Pfam" id="PF02687">
    <property type="entry name" value="FtsX"/>
    <property type="match status" value="2"/>
</dbReference>
<dbReference type="Pfam" id="PF12704">
    <property type="entry name" value="MacB_PCD"/>
    <property type="match status" value="1"/>
</dbReference>
<accession>A0A1M7ZG78</accession>
<feature type="transmembrane region" description="Helical" evidence="6">
    <location>
        <begin position="277"/>
        <end position="298"/>
    </location>
</feature>
<keyword evidence="3 6" id="KW-0812">Transmembrane</keyword>
<evidence type="ECO:0000259" key="7">
    <source>
        <dbReference type="Pfam" id="PF02687"/>
    </source>
</evidence>
<dbReference type="GO" id="GO:0022857">
    <property type="term" value="F:transmembrane transporter activity"/>
    <property type="evidence" value="ECO:0007669"/>
    <property type="project" value="TreeGrafter"/>
</dbReference>
<keyword evidence="5 6" id="KW-0472">Membrane</keyword>
<evidence type="ECO:0000259" key="8">
    <source>
        <dbReference type="Pfam" id="PF12704"/>
    </source>
</evidence>
<evidence type="ECO:0000256" key="2">
    <source>
        <dbReference type="ARBA" id="ARBA00022475"/>
    </source>
</evidence>
<dbReference type="PANTHER" id="PTHR30572">
    <property type="entry name" value="MEMBRANE COMPONENT OF TRANSPORTER-RELATED"/>
    <property type="match status" value="1"/>
</dbReference>
<protein>
    <submittedName>
        <fullName evidence="9">FtsX-like permease family protein</fullName>
    </submittedName>
</protein>
<feature type="transmembrane region" description="Helical" evidence="6">
    <location>
        <begin position="369"/>
        <end position="394"/>
    </location>
</feature>
<evidence type="ECO:0000256" key="5">
    <source>
        <dbReference type="ARBA" id="ARBA00023136"/>
    </source>
</evidence>
<evidence type="ECO:0000256" key="3">
    <source>
        <dbReference type="ARBA" id="ARBA00022692"/>
    </source>
</evidence>
<feature type="transmembrane region" description="Helical" evidence="6">
    <location>
        <begin position="663"/>
        <end position="685"/>
    </location>
</feature>
<feature type="transmembrane region" description="Helical" evidence="6">
    <location>
        <begin position="747"/>
        <end position="767"/>
    </location>
</feature>
<keyword evidence="10" id="KW-1185">Reference proteome</keyword>
<dbReference type="InterPro" id="IPR050250">
    <property type="entry name" value="Macrolide_Exporter_MacB"/>
</dbReference>
<evidence type="ECO:0000313" key="9">
    <source>
        <dbReference type="EMBL" id="SHO63888.1"/>
    </source>
</evidence>
<proteinExistence type="predicted"/>
<feature type="domain" description="MacB-like periplasmic core" evidence="8">
    <location>
        <begin position="20"/>
        <end position="230"/>
    </location>
</feature>
<gene>
    <name evidence="9" type="ORF">SAMN04488108_3054</name>
</gene>
<feature type="domain" description="ABC3 transporter permease C-terminal" evidence="7">
    <location>
        <begin position="282"/>
        <end position="398"/>
    </location>
</feature>
<dbReference type="GO" id="GO:0005886">
    <property type="term" value="C:plasma membrane"/>
    <property type="evidence" value="ECO:0007669"/>
    <property type="project" value="UniProtKB-SubCell"/>
</dbReference>
<comment type="subcellular location">
    <subcellularLocation>
        <location evidence="1">Cell membrane</location>
        <topology evidence="1">Multi-pass membrane protein</topology>
    </subcellularLocation>
</comment>
<keyword evidence="2" id="KW-1003">Cell membrane</keyword>
<dbReference type="STRING" id="1073327.SAMN04488108_3054"/>
<dbReference type="InterPro" id="IPR025857">
    <property type="entry name" value="MacB_PCD"/>
</dbReference>
<evidence type="ECO:0000256" key="1">
    <source>
        <dbReference type="ARBA" id="ARBA00004651"/>
    </source>
</evidence>
<keyword evidence="4 6" id="KW-1133">Transmembrane helix</keyword>
<feature type="domain" description="ABC3 transporter permease C-terminal" evidence="7">
    <location>
        <begin position="664"/>
        <end position="777"/>
    </location>
</feature>
<evidence type="ECO:0000256" key="6">
    <source>
        <dbReference type="SAM" id="Phobius"/>
    </source>
</evidence>
<feature type="transmembrane region" description="Helical" evidence="6">
    <location>
        <begin position="21"/>
        <end position="42"/>
    </location>
</feature>
<dbReference type="AlphaFoldDB" id="A0A1M7ZG78"/>
<dbReference type="Proteomes" id="UP000184609">
    <property type="component" value="Unassembled WGS sequence"/>
</dbReference>
<feature type="transmembrane region" description="Helical" evidence="6">
    <location>
        <begin position="713"/>
        <end position="732"/>
    </location>
</feature>
<name>A0A1M7ZG78_9BACT</name>
<organism evidence="9 10">
    <name type="scientific">Algoriphagus zhangzhouensis</name>
    <dbReference type="NCBI Taxonomy" id="1073327"/>
    <lineage>
        <taxon>Bacteria</taxon>
        <taxon>Pseudomonadati</taxon>
        <taxon>Bacteroidota</taxon>
        <taxon>Cytophagia</taxon>
        <taxon>Cytophagales</taxon>
        <taxon>Cyclobacteriaceae</taxon>
        <taxon>Algoriphagus</taxon>
    </lineage>
</organism>
<evidence type="ECO:0000313" key="10">
    <source>
        <dbReference type="Proteomes" id="UP000184609"/>
    </source>
</evidence>
<dbReference type="InterPro" id="IPR003838">
    <property type="entry name" value="ABC3_permease_C"/>
</dbReference>
<dbReference type="EMBL" id="FRXN01000004">
    <property type="protein sequence ID" value="SHO63888.1"/>
    <property type="molecule type" value="Genomic_DNA"/>
</dbReference>
<feature type="transmembrane region" description="Helical" evidence="6">
    <location>
        <begin position="415"/>
        <end position="438"/>
    </location>
</feature>
<dbReference type="PANTHER" id="PTHR30572:SF18">
    <property type="entry name" value="ABC-TYPE MACROLIDE FAMILY EXPORT SYSTEM PERMEASE COMPONENT 2"/>
    <property type="match status" value="1"/>
</dbReference>
<sequence>MLRSFLKICLRNLARHKIYTLINLLGLGTGIAASIFILLWIADEISYDDFHANGDRIYSVMVNNHQPEREIETYPVAPALLKDVLLEKIPEVEKASRYSFETDLLLKHEGHPFQEKGIYADPAFFSIMSFPIVEGNSIENVLPGKNSIAISQALAERIFQNENPIGKTISLPNGLDLAVSEVFENAPENSSLQFDFVLPFELMLDENPWMQNWQSGGSRTVVLLRDGAEVPSEKISSLISENCRDCTNRPFLFPFQKQHLHAGFENGVSVGGRIQQVYLFSFVAFLILAMACVNFMNLSTARSASRSKEVGVRKSVGASKWNLMVQFIGESVILTWFALIFALMLVQLLLPVFNEITDKSLVLNLANPILWGGVILLTLVTGLMAGSYPAWVLAQFNPSKVLKGDSKSGLTGAGLRKALVVAQFAASVILILGSIVVYQQIQFISNRNLGFDRENIIVIDQNEGLVKAYSGIKNELQQLSGVEEVAFGGNNVFTIPIMSTDPKWPGKTDQNQVNFKVFRCDAGFLPTLDIPLIAGRNFVGERDSSNYLINRKAAEDMGLSVEEAVGTKIDMWHGPGVIVGVTEDFHNDNLKFGIQPMIMMYSENLGNHYLVRLSAQQPLDQVLAQVEDVFKEYNPGYPFEFSFLNEVFDREYRMEQVIGKLSMGFTILAILISCLGLFGLSLFTAEQRAKEIGVRKVLGASVSNLVLMLYRDFGVLVGISLLIGVPIAWFLISNFLSGYTFHTTVHWWLYVGVGVFMMLLTLLSVGFQSLKVAFSNPVDSLHLDG</sequence>
<dbReference type="OrthoDB" id="5933722at2"/>
<reference evidence="10" key="1">
    <citation type="submission" date="2016-12" db="EMBL/GenBank/DDBJ databases">
        <authorList>
            <person name="Varghese N."/>
            <person name="Submissions S."/>
        </authorList>
    </citation>
    <scope>NUCLEOTIDE SEQUENCE [LARGE SCALE GENOMIC DNA]</scope>
    <source>
        <strain evidence="10">DSM 25035</strain>
    </source>
</reference>
<evidence type="ECO:0000256" key="4">
    <source>
        <dbReference type="ARBA" id="ARBA00022989"/>
    </source>
</evidence>